<dbReference type="Proteomes" id="UP000238164">
    <property type="component" value="Chromosome 1"/>
</dbReference>
<dbReference type="AlphaFoldDB" id="A0A2N9JMZ3"/>
<gene>
    <name evidence="1" type="ORF">MPLG2_3941</name>
</gene>
<protein>
    <submittedName>
        <fullName evidence="1">Uncharacterized protein</fullName>
    </submittedName>
</protein>
<evidence type="ECO:0000313" key="1">
    <source>
        <dbReference type="EMBL" id="SPD88971.1"/>
    </source>
</evidence>
<organism evidence="1 2">
    <name type="scientific">Micropruina glycogenica</name>
    <dbReference type="NCBI Taxonomy" id="75385"/>
    <lineage>
        <taxon>Bacteria</taxon>
        <taxon>Bacillati</taxon>
        <taxon>Actinomycetota</taxon>
        <taxon>Actinomycetes</taxon>
        <taxon>Propionibacteriales</taxon>
        <taxon>Nocardioidaceae</taxon>
        <taxon>Micropruina</taxon>
    </lineage>
</organism>
<dbReference type="RefSeq" id="WP_105187359.1">
    <property type="nucleotide sequence ID" value="NZ_BAAAGO010000016.1"/>
</dbReference>
<reference evidence="1 2" key="1">
    <citation type="submission" date="2018-02" db="EMBL/GenBank/DDBJ databases">
        <authorList>
            <person name="Cohen D.B."/>
            <person name="Kent A.D."/>
        </authorList>
    </citation>
    <scope>NUCLEOTIDE SEQUENCE [LARGE SCALE GENOMIC DNA]</scope>
    <source>
        <strain evidence="1">1</strain>
    </source>
</reference>
<keyword evidence="2" id="KW-1185">Reference proteome</keyword>
<dbReference type="KEGG" id="mgg:MPLG2_3941"/>
<evidence type="ECO:0000313" key="2">
    <source>
        <dbReference type="Proteomes" id="UP000238164"/>
    </source>
</evidence>
<name>A0A2N9JMZ3_9ACTN</name>
<dbReference type="EMBL" id="LT985188">
    <property type="protein sequence ID" value="SPD88971.1"/>
    <property type="molecule type" value="Genomic_DNA"/>
</dbReference>
<accession>A0A2N9JMZ3</accession>
<proteinExistence type="predicted"/>
<sequence>MTMTNSVTLIQAAELGTHDVQPVLDPRFVPAVHATGRQLSARWLRATARGSMRLAKRLDPSYA</sequence>